<reference evidence="1" key="1">
    <citation type="submission" date="2016-06" db="EMBL/GenBank/DDBJ databases">
        <authorList>
            <person name="Cuomo C."/>
            <person name="Litvintseva A."/>
            <person name="Heitman J."/>
            <person name="Chen Y."/>
            <person name="Sun S."/>
            <person name="Springer D."/>
            <person name="Dromer F."/>
            <person name="Young S."/>
            <person name="Zeng Q."/>
            <person name="Chapman S."/>
            <person name="Gujja S."/>
            <person name="Saif S."/>
            <person name="Birren B."/>
        </authorList>
    </citation>
    <scope>NUCLEOTIDE SEQUENCE</scope>
    <source>
        <strain evidence="1">CBS 7841</strain>
    </source>
</reference>
<evidence type="ECO:0000313" key="1">
    <source>
        <dbReference type="EMBL" id="WVN91039.1"/>
    </source>
</evidence>
<dbReference type="AlphaFoldDB" id="A0AAJ8JZ83"/>
<dbReference type="EMBL" id="CP143791">
    <property type="protein sequence ID" value="WVN91039.1"/>
    <property type="molecule type" value="Genomic_DNA"/>
</dbReference>
<protein>
    <submittedName>
        <fullName evidence="1">Uncharacterized protein</fullName>
    </submittedName>
</protein>
<proteinExistence type="predicted"/>
<reference evidence="1" key="3">
    <citation type="submission" date="2024-01" db="EMBL/GenBank/DDBJ databases">
        <authorList>
            <person name="Coelho M.A."/>
            <person name="David-Palma M."/>
            <person name="Shea T."/>
            <person name="Sun S."/>
            <person name="Cuomo C.A."/>
            <person name="Heitman J."/>
        </authorList>
    </citation>
    <scope>NUCLEOTIDE SEQUENCE</scope>
    <source>
        <strain evidence="1">CBS 7841</strain>
    </source>
</reference>
<name>A0AAJ8JZ83_9TREE</name>
<sequence length="133" mass="15032">MAAINFAPLYNNKANGFASISAQKVAETAATNRHALINLIRLIKSLESRVCKQDDARDNLANQWENVVYARALRDALRNGNEHTDKQYSFSEYAAVFTVWSYPMNSVLRANFDSVHAQTFQAMPYTLSAWPQD</sequence>
<accession>A0AAJ8JZ83</accession>
<keyword evidence="2" id="KW-1185">Reference proteome</keyword>
<evidence type="ECO:0000313" key="2">
    <source>
        <dbReference type="Proteomes" id="UP000094043"/>
    </source>
</evidence>
<organism evidence="1 2">
    <name type="scientific">Cryptococcus depauperatus CBS 7841</name>
    <dbReference type="NCBI Taxonomy" id="1295531"/>
    <lineage>
        <taxon>Eukaryota</taxon>
        <taxon>Fungi</taxon>
        <taxon>Dikarya</taxon>
        <taxon>Basidiomycota</taxon>
        <taxon>Agaricomycotina</taxon>
        <taxon>Tremellomycetes</taxon>
        <taxon>Tremellales</taxon>
        <taxon>Cryptococcaceae</taxon>
        <taxon>Cryptococcus</taxon>
    </lineage>
</organism>
<dbReference type="Proteomes" id="UP000094043">
    <property type="component" value="Chromosome 8"/>
</dbReference>
<dbReference type="KEGG" id="cdep:91090494"/>
<dbReference type="GeneID" id="91090494"/>
<gene>
    <name evidence="1" type="ORF">L203_106286</name>
</gene>
<reference evidence="1" key="2">
    <citation type="journal article" date="2022" name="Elife">
        <title>Obligate sexual reproduction of a homothallic fungus closely related to the Cryptococcus pathogenic species complex.</title>
        <authorList>
            <person name="Passer A.R."/>
            <person name="Clancey S.A."/>
            <person name="Shea T."/>
            <person name="David-Palma M."/>
            <person name="Averette A.F."/>
            <person name="Boekhout T."/>
            <person name="Porcel B.M."/>
            <person name="Nowrousian M."/>
            <person name="Cuomo C.A."/>
            <person name="Sun S."/>
            <person name="Heitman J."/>
            <person name="Coelho M.A."/>
        </authorList>
    </citation>
    <scope>NUCLEOTIDE SEQUENCE</scope>
    <source>
        <strain evidence="1">CBS 7841</strain>
    </source>
</reference>
<dbReference type="RefSeq" id="XP_066071739.1">
    <property type="nucleotide sequence ID" value="XM_066215642.1"/>
</dbReference>